<dbReference type="InterPro" id="IPR016181">
    <property type="entry name" value="Acyl_CoA_acyltransferase"/>
</dbReference>
<dbReference type="PROSITE" id="PS51186">
    <property type="entry name" value="GNAT"/>
    <property type="match status" value="1"/>
</dbReference>
<dbReference type="CDD" id="cd04301">
    <property type="entry name" value="NAT_SF"/>
    <property type="match status" value="1"/>
</dbReference>
<dbReference type="EMBL" id="BSFP01000089">
    <property type="protein sequence ID" value="GLL07249.1"/>
    <property type="molecule type" value="Genomic_DNA"/>
</dbReference>
<dbReference type="Pfam" id="PF13508">
    <property type="entry name" value="Acetyltransf_7"/>
    <property type="match status" value="1"/>
</dbReference>
<dbReference type="PANTHER" id="PTHR42791:SF1">
    <property type="entry name" value="N-ACETYLTRANSFERASE DOMAIN-CONTAINING PROTEIN"/>
    <property type="match status" value="1"/>
</dbReference>
<reference evidence="2" key="2">
    <citation type="submission" date="2023-01" db="EMBL/GenBank/DDBJ databases">
        <authorList>
            <person name="Sun Q."/>
            <person name="Evtushenko L."/>
        </authorList>
    </citation>
    <scope>NUCLEOTIDE SEQUENCE</scope>
    <source>
        <strain evidence="2">VKM Ac-1321</strain>
    </source>
</reference>
<evidence type="ECO:0000259" key="1">
    <source>
        <dbReference type="PROSITE" id="PS51186"/>
    </source>
</evidence>
<gene>
    <name evidence="2" type="ORF">GCM10017581_090010</name>
</gene>
<dbReference type="AlphaFoldDB" id="A0A9W6KV44"/>
<accession>A0A9W6KV44</accession>
<dbReference type="InterPro" id="IPR000182">
    <property type="entry name" value="GNAT_dom"/>
</dbReference>
<reference evidence="2" key="1">
    <citation type="journal article" date="2014" name="Int. J. Syst. Evol. Microbiol.">
        <title>Complete genome sequence of Corynebacterium casei LMG S-19264T (=DSM 44701T), isolated from a smear-ripened cheese.</title>
        <authorList>
            <consortium name="US DOE Joint Genome Institute (JGI-PGF)"/>
            <person name="Walter F."/>
            <person name="Albersmeier A."/>
            <person name="Kalinowski J."/>
            <person name="Ruckert C."/>
        </authorList>
    </citation>
    <scope>NUCLEOTIDE SEQUENCE</scope>
    <source>
        <strain evidence="2">VKM Ac-1321</strain>
    </source>
</reference>
<name>A0A9W6KV44_9ACTN</name>
<evidence type="ECO:0000313" key="3">
    <source>
        <dbReference type="Proteomes" id="UP001143480"/>
    </source>
</evidence>
<dbReference type="InterPro" id="IPR052523">
    <property type="entry name" value="Trichothecene_AcTrans"/>
</dbReference>
<feature type="domain" description="N-acetyltransferase" evidence="1">
    <location>
        <begin position="61"/>
        <end position="198"/>
    </location>
</feature>
<dbReference type="RefSeq" id="WP_271190090.1">
    <property type="nucleotide sequence ID" value="NZ_BSFP01000089.1"/>
</dbReference>
<proteinExistence type="predicted"/>
<evidence type="ECO:0000313" key="2">
    <source>
        <dbReference type="EMBL" id="GLL07249.1"/>
    </source>
</evidence>
<protein>
    <recommendedName>
        <fullName evidence="1">N-acetyltransferase domain-containing protein</fullName>
    </recommendedName>
</protein>
<dbReference type="Proteomes" id="UP001143480">
    <property type="component" value="Unassembled WGS sequence"/>
</dbReference>
<comment type="caution">
    <text evidence="2">The sequence shown here is derived from an EMBL/GenBank/DDBJ whole genome shotgun (WGS) entry which is preliminary data.</text>
</comment>
<dbReference type="Gene3D" id="3.40.630.30">
    <property type="match status" value="1"/>
</dbReference>
<dbReference type="GO" id="GO:0016747">
    <property type="term" value="F:acyltransferase activity, transferring groups other than amino-acyl groups"/>
    <property type="evidence" value="ECO:0007669"/>
    <property type="project" value="InterPro"/>
</dbReference>
<dbReference type="SUPFAM" id="SSF55729">
    <property type="entry name" value="Acyl-CoA N-acyltransferases (Nat)"/>
    <property type="match status" value="1"/>
</dbReference>
<sequence>MSVLDEVWVANRADQALLAAALAEAFHGGDLAGWLVPDPHERAAIYPGYFGLLLDGFLAQPNVRIEVTGSFHGIAIWADVTTRFSLPIPDYERRLAACCDPHTDRFAALDTAMEHHHPIGPHAYLAYLAVAPKHQGHGIGTRLLQHRLTRLDAAGRHTYLEATGDRNATLYQRHGFQPLPTIPVSDGVVLHPMHRPPHPAPHW</sequence>
<dbReference type="PANTHER" id="PTHR42791">
    <property type="entry name" value="GNAT FAMILY ACETYLTRANSFERASE"/>
    <property type="match status" value="1"/>
</dbReference>
<organism evidence="2 3">
    <name type="scientific">Dactylosporangium matsuzakiense</name>
    <dbReference type="NCBI Taxonomy" id="53360"/>
    <lineage>
        <taxon>Bacteria</taxon>
        <taxon>Bacillati</taxon>
        <taxon>Actinomycetota</taxon>
        <taxon>Actinomycetes</taxon>
        <taxon>Micromonosporales</taxon>
        <taxon>Micromonosporaceae</taxon>
        <taxon>Dactylosporangium</taxon>
    </lineage>
</organism>
<keyword evidence="3" id="KW-1185">Reference proteome</keyword>